<evidence type="ECO:0000313" key="2">
    <source>
        <dbReference type="EMBL" id="VDM37617.1"/>
    </source>
</evidence>
<evidence type="ECO:0000256" key="1">
    <source>
        <dbReference type="SAM" id="MobiDB-lite"/>
    </source>
</evidence>
<evidence type="ECO:0000313" key="3">
    <source>
        <dbReference type="Proteomes" id="UP000050794"/>
    </source>
</evidence>
<evidence type="ECO:0000313" key="4">
    <source>
        <dbReference type="WBParaSite" id="TCNE_0000630801-mRNA-1"/>
    </source>
</evidence>
<dbReference type="EMBL" id="UYWY01019471">
    <property type="protein sequence ID" value="VDM37617.1"/>
    <property type="molecule type" value="Genomic_DNA"/>
</dbReference>
<name>A0A183UCT8_TOXCA</name>
<reference evidence="4" key="1">
    <citation type="submission" date="2016-06" db="UniProtKB">
        <authorList>
            <consortium name="WormBaseParasite"/>
        </authorList>
    </citation>
    <scope>IDENTIFICATION</scope>
</reference>
<protein>
    <submittedName>
        <fullName evidence="4">Increased recombination centers protein 6</fullName>
    </submittedName>
</protein>
<accession>A0A183UCT8</accession>
<reference evidence="2 3" key="2">
    <citation type="submission" date="2018-11" db="EMBL/GenBank/DDBJ databases">
        <authorList>
            <consortium name="Pathogen Informatics"/>
        </authorList>
    </citation>
    <scope>NUCLEOTIDE SEQUENCE [LARGE SCALE GENOMIC DNA]</scope>
</reference>
<dbReference type="InterPro" id="IPR019341">
    <property type="entry name" value="Alpha/Gamma-adaptin-bd_p34"/>
</dbReference>
<feature type="region of interest" description="Disordered" evidence="1">
    <location>
        <begin position="254"/>
        <end position="345"/>
    </location>
</feature>
<sequence>MENTGGAENGPAVALLIADRDRTILDALIGEKSGSRGDTKTQMLIDNKYYTATVYVHSFEDVRSALVWDADNVNAEIGAIIFQFEGVVESLDELKKGIDLWQADVQVMVCDRLERGAEWSEVLLNFCVMEEFELIELHPDEVSYSDTTEYKLFQETLLQLQEYAELHGIARIRQVLESAKWAGKVMKENPYNLVNLACRVMKKSVDEEAVSEEDCRLIEQMFGGPRQSLSDVYKDVPDVDEDVLAYLKQEINNSETAPNKQSSTYTKKKKKKTKTTKSEDEFGEFMSAESSMTKKESNGSDQVPSGLEGSIETSEVEENAVCSHSNEVQPPNAQSKDGEAPNHELSELAKSMIDGLFGKDANVAKHSEVSDVATKFDQVRCALSKMSFGADRQNLAADTMIEMIKTLGAEDLFASSSEEEA</sequence>
<feature type="compositionally biased region" description="Basic residues" evidence="1">
    <location>
        <begin position="266"/>
        <end position="275"/>
    </location>
</feature>
<organism evidence="3 4">
    <name type="scientific">Toxocara canis</name>
    <name type="common">Canine roundworm</name>
    <dbReference type="NCBI Taxonomy" id="6265"/>
    <lineage>
        <taxon>Eukaryota</taxon>
        <taxon>Metazoa</taxon>
        <taxon>Ecdysozoa</taxon>
        <taxon>Nematoda</taxon>
        <taxon>Chromadorea</taxon>
        <taxon>Rhabditida</taxon>
        <taxon>Spirurina</taxon>
        <taxon>Ascaridomorpha</taxon>
        <taxon>Ascaridoidea</taxon>
        <taxon>Toxocaridae</taxon>
        <taxon>Toxocara</taxon>
    </lineage>
</organism>
<dbReference type="PANTHER" id="PTHR14659">
    <property type="entry name" value="ALPHA- AND GAMMA-ADAPTIN-BINDING PROTEIN P34"/>
    <property type="match status" value="1"/>
</dbReference>
<feature type="compositionally biased region" description="Basic and acidic residues" evidence="1">
    <location>
        <begin position="336"/>
        <end position="345"/>
    </location>
</feature>
<dbReference type="WBParaSite" id="TCNE_0000630801-mRNA-1">
    <property type="protein sequence ID" value="TCNE_0000630801-mRNA-1"/>
    <property type="gene ID" value="TCNE_0000630801"/>
</dbReference>
<dbReference type="AlphaFoldDB" id="A0A183UCT8"/>
<feature type="compositionally biased region" description="Polar residues" evidence="1">
    <location>
        <begin position="254"/>
        <end position="265"/>
    </location>
</feature>
<feature type="compositionally biased region" description="Polar residues" evidence="1">
    <location>
        <begin position="322"/>
        <end position="335"/>
    </location>
</feature>
<keyword evidence="3" id="KW-1185">Reference proteome</keyword>
<gene>
    <name evidence="2" type="ORF">TCNE_LOCUS6308</name>
</gene>
<proteinExistence type="predicted"/>
<dbReference type="Gene3D" id="3.40.50.11960">
    <property type="match status" value="1"/>
</dbReference>
<dbReference type="Proteomes" id="UP000050794">
    <property type="component" value="Unassembled WGS sequence"/>
</dbReference>
<dbReference type="PANTHER" id="PTHR14659:SF1">
    <property type="entry name" value="ALPHA- AND GAMMA-ADAPTIN-BINDING PROTEIN P34"/>
    <property type="match status" value="1"/>
</dbReference>